<dbReference type="PANTHER" id="PTHR10426:SF88">
    <property type="entry name" value="ADIPOCYTE PLASMA MEMBRANE-ASSOCIATED PROTEIN HEMOMUCIN-RELATED"/>
    <property type="match status" value="1"/>
</dbReference>
<feature type="domain" description="Strictosidine synthase conserved region" evidence="4">
    <location>
        <begin position="91"/>
        <end position="170"/>
    </location>
</feature>
<keyword evidence="3" id="KW-0325">Glycoprotein</keyword>
<gene>
    <name evidence="5" type="ORF">ACFFNX_02690</name>
</gene>
<evidence type="ECO:0000313" key="6">
    <source>
        <dbReference type="Proteomes" id="UP001589627"/>
    </source>
</evidence>
<sequence length="299" mass="32069">MRLPANGPEDVVVDRQGDLLTGVADGRILRVDPDSGRNSVVADTGGRPLGMHLMGDDELLVCDAEQGLLHLDLRTGGLRTLHAVPFASNAVADPDGTIYFTQSSRRFGLAHWQGDILEHSGTGRLLRLSPDGQVDVLLDDLQFANGVVRIADAAVVAETGAYRLTRLFLSGHRAGQREMWVPNLPGSPDNLAMGPDGTLWAALANPRDRLLDLALRCPPIVRKAIWALPDRLLPGPRRTVRLVGVDGDGRISHDLCGRIDGFRMATGVASYGGHLYVGSLVSSAIAVLEAPPNRPQTVR</sequence>
<dbReference type="SUPFAM" id="SSF63829">
    <property type="entry name" value="Calcium-dependent phosphotriesterase"/>
    <property type="match status" value="1"/>
</dbReference>
<keyword evidence="6" id="KW-1185">Reference proteome</keyword>
<dbReference type="Gene3D" id="2.120.10.30">
    <property type="entry name" value="TolB, C-terminal domain"/>
    <property type="match status" value="1"/>
</dbReference>
<dbReference type="PANTHER" id="PTHR10426">
    <property type="entry name" value="STRICTOSIDINE SYNTHASE-RELATED"/>
    <property type="match status" value="1"/>
</dbReference>
<evidence type="ECO:0000256" key="1">
    <source>
        <dbReference type="ARBA" id="ARBA00009191"/>
    </source>
</evidence>
<dbReference type="EMBL" id="JBHLZP010000007">
    <property type="protein sequence ID" value="MFB9831092.1"/>
    <property type="molecule type" value="Genomic_DNA"/>
</dbReference>
<dbReference type="InterPro" id="IPR011042">
    <property type="entry name" value="6-blade_b-propeller_TolB-like"/>
</dbReference>
<reference evidence="5 6" key="1">
    <citation type="submission" date="2024-09" db="EMBL/GenBank/DDBJ databases">
        <authorList>
            <person name="Sun Q."/>
            <person name="Mori K."/>
        </authorList>
    </citation>
    <scope>NUCLEOTIDE SEQUENCE [LARGE SCALE GENOMIC DNA]</scope>
    <source>
        <strain evidence="5 6">TBRC 0563</strain>
    </source>
</reference>
<dbReference type="RefSeq" id="WP_378194477.1">
    <property type="nucleotide sequence ID" value="NZ_JBHLZP010000007.1"/>
</dbReference>
<dbReference type="Pfam" id="PF03088">
    <property type="entry name" value="Str_synth"/>
    <property type="match status" value="1"/>
</dbReference>
<organism evidence="5 6">
    <name type="scientific">Actinoallomurus acaciae</name>
    <dbReference type="NCBI Taxonomy" id="502577"/>
    <lineage>
        <taxon>Bacteria</taxon>
        <taxon>Bacillati</taxon>
        <taxon>Actinomycetota</taxon>
        <taxon>Actinomycetes</taxon>
        <taxon>Streptosporangiales</taxon>
        <taxon>Thermomonosporaceae</taxon>
        <taxon>Actinoallomurus</taxon>
    </lineage>
</organism>
<evidence type="ECO:0000256" key="3">
    <source>
        <dbReference type="ARBA" id="ARBA00023180"/>
    </source>
</evidence>
<accession>A0ABV5YAG5</accession>
<dbReference type="Proteomes" id="UP001589627">
    <property type="component" value="Unassembled WGS sequence"/>
</dbReference>
<dbReference type="InterPro" id="IPR018119">
    <property type="entry name" value="Strictosidine_synth_cons-reg"/>
</dbReference>
<keyword evidence="2" id="KW-0597">Phosphoprotein</keyword>
<protein>
    <submittedName>
        <fullName evidence="5">SMP-30/gluconolactonase/LRE family protein</fullName>
    </submittedName>
</protein>
<evidence type="ECO:0000259" key="4">
    <source>
        <dbReference type="Pfam" id="PF03088"/>
    </source>
</evidence>
<comment type="similarity">
    <text evidence="1">Belongs to the strictosidine synthase family.</text>
</comment>
<comment type="caution">
    <text evidence="5">The sequence shown here is derived from an EMBL/GenBank/DDBJ whole genome shotgun (WGS) entry which is preliminary data.</text>
</comment>
<name>A0ABV5YAG5_9ACTN</name>
<dbReference type="Pfam" id="PF20067">
    <property type="entry name" value="SSL_N"/>
    <property type="match status" value="1"/>
</dbReference>
<proteinExistence type="inferred from homology"/>
<evidence type="ECO:0000256" key="2">
    <source>
        <dbReference type="ARBA" id="ARBA00022553"/>
    </source>
</evidence>
<evidence type="ECO:0000313" key="5">
    <source>
        <dbReference type="EMBL" id="MFB9831092.1"/>
    </source>
</evidence>